<dbReference type="RefSeq" id="WP_136140396.1">
    <property type="nucleotide sequence ID" value="NZ_CP039247.1"/>
</dbReference>
<dbReference type="InterPro" id="IPR036412">
    <property type="entry name" value="HAD-like_sf"/>
</dbReference>
<dbReference type="OrthoDB" id="25607at2"/>
<dbReference type="Proteomes" id="UP000296352">
    <property type="component" value="Chromosome"/>
</dbReference>
<dbReference type="Pfam" id="PF12710">
    <property type="entry name" value="HAD"/>
    <property type="match status" value="1"/>
</dbReference>
<dbReference type="PANTHER" id="PTHR43344:SF13">
    <property type="entry name" value="PHOSPHATASE RV3661-RELATED"/>
    <property type="match status" value="1"/>
</dbReference>
<feature type="transmembrane region" description="Helical" evidence="5">
    <location>
        <begin position="250"/>
        <end position="271"/>
    </location>
</feature>
<evidence type="ECO:0000256" key="1">
    <source>
        <dbReference type="ARBA" id="ARBA00009184"/>
    </source>
</evidence>
<dbReference type="GO" id="GO:0016787">
    <property type="term" value="F:hydrolase activity"/>
    <property type="evidence" value="ECO:0007669"/>
    <property type="project" value="UniProtKB-KW"/>
</dbReference>
<dbReference type="AlphaFoldDB" id="A0A4P7QD91"/>
<dbReference type="InterPro" id="IPR023214">
    <property type="entry name" value="HAD_sf"/>
</dbReference>
<dbReference type="CDD" id="cd02612">
    <property type="entry name" value="HAD_PGPPase"/>
    <property type="match status" value="1"/>
</dbReference>
<dbReference type="EMBL" id="CP039247">
    <property type="protein sequence ID" value="QCB27541.1"/>
    <property type="molecule type" value="Genomic_DNA"/>
</dbReference>
<keyword evidence="2" id="KW-0479">Metal-binding</keyword>
<dbReference type="PANTHER" id="PTHR43344">
    <property type="entry name" value="PHOSPHOSERINE PHOSPHATASE"/>
    <property type="match status" value="1"/>
</dbReference>
<dbReference type="GO" id="GO:0046872">
    <property type="term" value="F:metal ion binding"/>
    <property type="evidence" value="ECO:0007669"/>
    <property type="project" value="UniProtKB-KW"/>
</dbReference>
<evidence type="ECO:0000313" key="6">
    <source>
        <dbReference type="EMBL" id="QCB27541.1"/>
    </source>
</evidence>
<comment type="similarity">
    <text evidence="1">Belongs to the HAD-like hydrolase superfamily. SerB family.</text>
</comment>
<dbReference type="EC" id="3.1.3.3" evidence="6"/>
<keyword evidence="5" id="KW-0472">Membrane</keyword>
<keyword evidence="7" id="KW-1185">Reference proteome</keyword>
<dbReference type="InterPro" id="IPR006385">
    <property type="entry name" value="HAD_hydro_SerB1"/>
</dbReference>
<dbReference type="Gene3D" id="3.40.50.1000">
    <property type="entry name" value="HAD superfamily/HAD-like"/>
    <property type="match status" value="1"/>
</dbReference>
<evidence type="ECO:0000256" key="2">
    <source>
        <dbReference type="ARBA" id="ARBA00022723"/>
    </source>
</evidence>
<organism evidence="6 7">
    <name type="scientific">Corynebacterium endometrii</name>
    <dbReference type="NCBI Taxonomy" id="2488819"/>
    <lineage>
        <taxon>Bacteria</taxon>
        <taxon>Bacillati</taxon>
        <taxon>Actinomycetota</taxon>
        <taxon>Actinomycetes</taxon>
        <taxon>Mycobacteriales</taxon>
        <taxon>Corynebacteriaceae</taxon>
        <taxon>Corynebacterium</taxon>
    </lineage>
</organism>
<dbReference type="KEGG" id="cee:CENDO_01190"/>
<evidence type="ECO:0000256" key="5">
    <source>
        <dbReference type="SAM" id="Phobius"/>
    </source>
</evidence>
<name>A0A4P7QD91_9CORY</name>
<dbReference type="NCBIfam" id="TIGR01488">
    <property type="entry name" value="HAD-SF-IB"/>
    <property type="match status" value="1"/>
</dbReference>
<protein>
    <submittedName>
        <fullName evidence="6">Phosphoserine phosphatase</fullName>
        <ecNumber evidence="6">3.1.3.3</ecNumber>
    </submittedName>
</protein>
<dbReference type="Gene3D" id="1.20.1440.100">
    <property type="entry name" value="SG protein - dephosphorylation function"/>
    <property type="match status" value="1"/>
</dbReference>
<sequence length="284" mass="30135">MNNQQATPRTAPDAGPATRVAAFFDLDKTIIATSSAFAFGKEFMHNGLITPAEALQMSLAKANYMFSGLTSDQMDATRDQLAALVKGWSVDEVRQIAAETLHTVVTPAIYAEARELIKFHQAAGHEVVIISASASILVELIAQELGVDKVVATVLEAHDGHFTGEILHYCKGPAKGEAMSRIAREEGIDLSASYAYSDSATDIPMLEMVGNPVAVNPDRPMKKKALEAGWDIRTFKDPVPLLTMPNAREVGIGASVVAGLAALVAGGIWLAQRPGGRSKPVLAG</sequence>
<keyword evidence="4" id="KW-0460">Magnesium</keyword>
<evidence type="ECO:0000256" key="3">
    <source>
        <dbReference type="ARBA" id="ARBA00022801"/>
    </source>
</evidence>
<dbReference type="NCBIfam" id="TIGR01490">
    <property type="entry name" value="HAD-SF-IB-hyp1"/>
    <property type="match status" value="1"/>
</dbReference>
<dbReference type="FunFam" id="3.40.50.1000:FF:000025">
    <property type="entry name" value="HAD hydrolase, family IB"/>
    <property type="match status" value="1"/>
</dbReference>
<keyword evidence="5" id="KW-1133">Transmembrane helix</keyword>
<dbReference type="InterPro" id="IPR050582">
    <property type="entry name" value="HAD-like_SerB"/>
</dbReference>
<proteinExistence type="inferred from homology"/>
<evidence type="ECO:0000313" key="7">
    <source>
        <dbReference type="Proteomes" id="UP000296352"/>
    </source>
</evidence>
<gene>
    <name evidence="6" type="primary">serB1</name>
    <name evidence="6" type="ORF">CENDO_01190</name>
</gene>
<keyword evidence="5" id="KW-0812">Transmembrane</keyword>
<evidence type="ECO:0000256" key="4">
    <source>
        <dbReference type="ARBA" id="ARBA00022842"/>
    </source>
</evidence>
<reference evidence="6 7" key="1">
    <citation type="submission" date="2019-04" db="EMBL/GenBank/DDBJ databases">
        <title>Corynebacterium endometrii sp. nov., isolated from the uterus of a cow with endometritis.</title>
        <authorList>
            <person name="Ballas P."/>
            <person name="Ruckert C."/>
            <person name="Wagener K."/>
            <person name="Drillich M."/>
            <person name="Kaempfer P."/>
            <person name="Busse H.-J."/>
            <person name="Ehling-Schulz M."/>
        </authorList>
    </citation>
    <scope>NUCLEOTIDE SEQUENCE [LARGE SCALE GENOMIC DNA]</scope>
    <source>
        <strain evidence="6 7">LMM-1653</strain>
    </source>
</reference>
<accession>A0A4P7QD91</accession>
<dbReference type="SUPFAM" id="SSF56784">
    <property type="entry name" value="HAD-like"/>
    <property type="match status" value="1"/>
</dbReference>
<keyword evidence="3 6" id="KW-0378">Hydrolase</keyword>